<evidence type="ECO:0000313" key="1">
    <source>
        <dbReference type="EMBL" id="ABI81903.1"/>
    </source>
</evidence>
<evidence type="ECO:0000313" key="2">
    <source>
        <dbReference type="Proteomes" id="UP000002534"/>
    </source>
</evidence>
<dbReference type="KEGG" id="pca:Pcar_3284"/>
<sequence>MMSEPAVKAVTENLLKLGINTMPGVKAQPRNVLQVGKRLTIQNRLAIIRR</sequence>
<dbReference type="EMBL" id="CP000142">
    <property type="protein sequence ID" value="ABI81903.1"/>
    <property type="molecule type" value="Genomic_DNA"/>
</dbReference>
<keyword evidence="2" id="KW-1185">Reference proteome</keyword>
<proteinExistence type="predicted"/>
<dbReference type="STRING" id="338963.Pcar_3284"/>
<reference evidence="1 2" key="2">
    <citation type="journal article" date="2012" name="BMC Genomics">
        <title>The genome of Pelobacter carbinolicus reveals surprising metabolic capabilities and physiological features.</title>
        <authorList>
            <person name="Aklujkar M."/>
            <person name="Haveman S.A."/>
            <person name="Didonato R.Jr."/>
            <person name="Chertkov O."/>
            <person name="Han C.S."/>
            <person name="Land M.L."/>
            <person name="Brown P."/>
            <person name="Lovley D.R."/>
        </authorList>
    </citation>
    <scope>NUCLEOTIDE SEQUENCE [LARGE SCALE GENOMIC DNA]</scope>
    <source>
        <strain evidence="2">DSM 2380 / NBRC 103641 / GraBd1</strain>
    </source>
</reference>
<protein>
    <submittedName>
        <fullName evidence="1">Uncharacterized protein</fullName>
    </submittedName>
</protein>
<dbReference type="AlphaFoldDB" id="Q0C6N4"/>
<dbReference type="Proteomes" id="UP000002534">
    <property type="component" value="Chromosome"/>
</dbReference>
<dbReference type="HOGENOM" id="CLU_3120889_0_0_7"/>
<accession>Q0C6N4</accession>
<name>Q0C6N4_SYNC1</name>
<reference evidence="2" key="1">
    <citation type="submission" date="2005-10" db="EMBL/GenBank/DDBJ databases">
        <title>Complete sequence of Pelobacter carbinolicus DSM 2380.</title>
        <authorList>
            <person name="Copeland A."/>
            <person name="Lucas S."/>
            <person name="Lapidus A."/>
            <person name="Barry K."/>
            <person name="Detter J.C."/>
            <person name="Glavina T."/>
            <person name="Hammon N."/>
            <person name="Israni S."/>
            <person name="Pitluck S."/>
            <person name="Chertkov O."/>
            <person name="Schmutz J."/>
            <person name="Larimer F."/>
            <person name="Land M."/>
            <person name="Kyrpides N."/>
            <person name="Ivanova N."/>
            <person name="Richardson P."/>
        </authorList>
    </citation>
    <scope>NUCLEOTIDE SEQUENCE [LARGE SCALE GENOMIC DNA]</scope>
    <source>
        <strain evidence="2">DSM 2380 / NBRC 103641 / GraBd1</strain>
    </source>
</reference>
<organism evidence="1 2">
    <name type="scientific">Syntrophotalea carbinolica (strain DSM 2380 / NBRC 103641 / GraBd1)</name>
    <name type="common">Pelobacter carbinolicus</name>
    <dbReference type="NCBI Taxonomy" id="338963"/>
    <lineage>
        <taxon>Bacteria</taxon>
        <taxon>Pseudomonadati</taxon>
        <taxon>Thermodesulfobacteriota</taxon>
        <taxon>Desulfuromonadia</taxon>
        <taxon>Desulfuromonadales</taxon>
        <taxon>Syntrophotaleaceae</taxon>
        <taxon>Syntrophotalea</taxon>
    </lineage>
</organism>
<gene>
    <name evidence="1" type="ordered locus">Pcar_3284</name>
</gene>